<dbReference type="GO" id="GO:0035999">
    <property type="term" value="P:tetrahydrofolate interconversion"/>
    <property type="evidence" value="ECO:0007669"/>
    <property type="project" value="TreeGrafter"/>
</dbReference>
<dbReference type="GO" id="GO:0005524">
    <property type="term" value="F:ATP binding"/>
    <property type="evidence" value="ECO:0007669"/>
    <property type="project" value="UniProtKB-KW"/>
</dbReference>
<evidence type="ECO:0000313" key="4">
    <source>
        <dbReference type="Proteomes" id="UP000252147"/>
    </source>
</evidence>
<keyword evidence="3" id="KW-0436">Ligase</keyword>
<dbReference type="AlphaFoldDB" id="A0A368BPF0"/>
<dbReference type="NCBIfam" id="TIGR02727">
    <property type="entry name" value="MTHFS_bact"/>
    <property type="match status" value="1"/>
</dbReference>
<evidence type="ECO:0000256" key="2">
    <source>
        <dbReference type="RuleBase" id="RU361279"/>
    </source>
</evidence>
<evidence type="ECO:0000256" key="1">
    <source>
        <dbReference type="PIRSR" id="PIRSR006806-1"/>
    </source>
</evidence>
<dbReference type="GO" id="GO:0046872">
    <property type="term" value="F:metal ion binding"/>
    <property type="evidence" value="ECO:0007669"/>
    <property type="project" value="UniProtKB-KW"/>
</dbReference>
<proteinExistence type="inferred from homology"/>
<dbReference type="Pfam" id="PF01812">
    <property type="entry name" value="5-FTHF_cyc-lig"/>
    <property type="match status" value="1"/>
</dbReference>
<feature type="binding site" evidence="1">
    <location>
        <position position="53"/>
    </location>
    <ligand>
        <name>substrate</name>
    </ligand>
</feature>
<dbReference type="GO" id="GO:0009396">
    <property type="term" value="P:folic acid-containing compound biosynthetic process"/>
    <property type="evidence" value="ECO:0007669"/>
    <property type="project" value="TreeGrafter"/>
</dbReference>
<dbReference type="GO" id="GO:0030272">
    <property type="term" value="F:5-formyltetrahydrofolate cyclo-ligase activity"/>
    <property type="evidence" value="ECO:0007669"/>
    <property type="project" value="UniProtKB-EC"/>
</dbReference>
<keyword evidence="1 2" id="KW-0067">ATP-binding</keyword>
<keyword evidence="2" id="KW-0460">Magnesium</keyword>
<comment type="catalytic activity">
    <reaction evidence="2">
        <text>(6S)-5-formyl-5,6,7,8-tetrahydrofolate + ATP = (6R)-5,10-methenyltetrahydrofolate + ADP + phosphate</text>
        <dbReference type="Rhea" id="RHEA:10488"/>
        <dbReference type="ChEBI" id="CHEBI:30616"/>
        <dbReference type="ChEBI" id="CHEBI:43474"/>
        <dbReference type="ChEBI" id="CHEBI:57455"/>
        <dbReference type="ChEBI" id="CHEBI:57457"/>
        <dbReference type="ChEBI" id="CHEBI:456216"/>
        <dbReference type="EC" id="6.3.3.2"/>
    </reaction>
</comment>
<dbReference type="PIRSF" id="PIRSF006806">
    <property type="entry name" value="FTHF_cligase"/>
    <property type="match status" value="1"/>
</dbReference>
<dbReference type="PANTHER" id="PTHR23407:SF11">
    <property type="entry name" value="CHROMOSOME UNDETERMINED SCAFFOLD_24, WHOLE GENOME SHOTGUN SEQUENCE"/>
    <property type="match status" value="1"/>
</dbReference>
<comment type="cofactor">
    <cofactor evidence="2">
        <name>Mg(2+)</name>
        <dbReference type="ChEBI" id="CHEBI:18420"/>
    </cofactor>
</comment>
<dbReference type="EC" id="6.3.3.2" evidence="2"/>
<feature type="binding site" evidence="1">
    <location>
        <begin position="7"/>
        <end position="11"/>
    </location>
    <ligand>
        <name>ATP</name>
        <dbReference type="ChEBI" id="CHEBI:30616"/>
    </ligand>
</feature>
<dbReference type="InterPro" id="IPR024185">
    <property type="entry name" value="FTHF_cligase-like_sf"/>
</dbReference>
<dbReference type="Proteomes" id="UP000252147">
    <property type="component" value="Unassembled WGS sequence"/>
</dbReference>
<keyword evidence="1 2" id="KW-0547">Nucleotide-binding</keyword>
<protein>
    <recommendedName>
        <fullName evidence="2">5-formyltetrahydrofolate cyclo-ligase</fullName>
        <ecNumber evidence="2">6.3.3.2</ecNumber>
    </recommendedName>
</protein>
<keyword evidence="2" id="KW-0479">Metal-binding</keyword>
<evidence type="ECO:0000313" key="3">
    <source>
        <dbReference type="EMBL" id="RCL39198.1"/>
    </source>
</evidence>
<dbReference type="InterPro" id="IPR002698">
    <property type="entry name" value="FTHF_cligase"/>
</dbReference>
<feature type="binding site" evidence="1">
    <location>
        <position position="58"/>
    </location>
    <ligand>
        <name>substrate</name>
    </ligand>
</feature>
<dbReference type="InterPro" id="IPR037171">
    <property type="entry name" value="NagB/RpiA_transferase-like"/>
</dbReference>
<comment type="caution">
    <text evidence="3">The sequence shown here is derived from an EMBL/GenBank/DDBJ whole genome shotgun (WGS) entry which is preliminary data.</text>
</comment>
<name>A0A368BPF0_9GAMM</name>
<dbReference type="Gene3D" id="3.40.50.10420">
    <property type="entry name" value="NagB/RpiA/CoA transferase-like"/>
    <property type="match status" value="1"/>
</dbReference>
<accession>A0A368BPF0</accession>
<comment type="similarity">
    <text evidence="2">Belongs to the 5-formyltetrahydrofolate cyclo-ligase family.</text>
</comment>
<organism evidence="3 4">
    <name type="scientific">SAR86 cluster bacterium</name>
    <dbReference type="NCBI Taxonomy" id="2030880"/>
    <lineage>
        <taxon>Bacteria</taxon>
        <taxon>Pseudomonadati</taxon>
        <taxon>Pseudomonadota</taxon>
        <taxon>Gammaproteobacteria</taxon>
        <taxon>SAR86 cluster</taxon>
    </lineage>
</organism>
<gene>
    <name evidence="3" type="ORF">DBW97_00285</name>
</gene>
<dbReference type="EMBL" id="QOPD01000001">
    <property type="protein sequence ID" value="RCL39198.1"/>
    <property type="molecule type" value="Genomic_DNA"/>
</dbReference>
<dbReference type="SUPFAM" id="SSF100950">
    <property type="entry name" value="NagB/RpiA/CoA transferase-like"/>
    <property type="match status" value="1"/>
</dbReference>
<reference evidence="3 4" key="1">
    <citation type="journal article" date="2018" name="Microbiome">
        <title>Fine metagenomic profile of the Mediterranean stratified and mixed water columns revealed by assembly and recruitment.</title>
        <authorList>
            <person name="Haro-Moreno J.M."/>
            <person name="Lopez-Perez M."/>
            <person name="De La Torre J.R."/>
            <person name="Picazo A."/>
            <person name="Camacho A."/>
            <person name="Rodriguez-Valera F."/>
        </authorList>
    </citation>
    <scope>NUCLEOTIDE SEQUENCE [LARGE SCALE GENOMIC DNA]</scope>
    <source>
        <strain evidence="3">MED-G83</strain>
    </source>
</reference>
<dbReference type="PANTHER" id="PTHR23407">
    <property type="entry name" value="ATPASE INHIBITOR/5-FORMYLTETRAHYDROFOLATE CYCLO-LIGASE"/>
    <property type="match status" value="1"/>
</dbReference>
<sequence length="182" mass="21835">MIQTLSKSDIRKNFLDKRLQLSFAQRFALSKKIHNNLIKQSAYRKSKNIGIFMPIQNEPILFLDHRKINYVPVIKNEHLQYCYLRKLLAQKSFNILEPIKKEHVQVKKLNLLIVPFIAFNEDLHRVGYGKGYFDRLLSLIVHQHYRPKIWGIGYQFQIYQNSFQDKSDIRLDKIITDRKIYE</sequence>